<evidence type="ECO:0000313" key="2">
    <source>
        <dbReference type="Proteomes" id="UP000628086"/>
    </source>
</evidence>
<name>A0ABR6V950_9PSED</name>
<keyword evidence="2" id="KW-1185">Reference proteome</keyword>
<gene>
    <name evidence="1" type="ORF">HU747_12375</name>
</gene>
<evidence type="ECO:0008006" key="3">
    <source>
        <dbReference type="Google" id="ProtNLM"/>
    </source>
</evidence>
<sequence>MRMILKRALGWLSALWPGFFQTKLLAPPDAPDALEDIPDGEPNLLPLSILGQPLKITVPMWPISNPTPATPEMLRLYWNDALVDEKRWEAPIAEADLFVEAPVSVLQHGRAEVSYEVQGFNSVITPSQVLIVTIDKVPPVLGSAEGLLLFDEAVLREGLTARYLEQHEDVVLAELPPYDAPAVGDVITLYWDDKPFANDRLSERIVTRQDLDKTIYLSIPGDDVRARGDGQRYVHYQIRDRAGNLSARSRPAVLEVDATPIPRSLPWIEVPQAVGAEGDLSMRLDDYADPLVVIVPADAVIYPDERITVQWGAPGDHGYYTSSEPQPGTNDRFLIPEPNVLAYSKRTLEVRYVVNDGKQDFASVPCSLKVIEFATGGLPRVALEGANSSGFSLGSAPQQVPVSLGTWRGIAVGQRVNITVTGVLQSGADARPYNVLTAHAVTQAQVRQGIGANKEVTLPRAYLETLRRGEAFTFHVQVSFDGGTTWVDFPLYSPKLIP</sequence>
<accession>A0ABR6V950</accession>
<proteinExistence type="predicted"/>
<dbReference type="RefSeq" id="WP_049818807.1">
    <property type="nucleotide sequence ID" value="NZ_JABWRR010000017.1"/>
</dbReference>
<dbReference type="EMBL" id="JABWRS010000007">
    <property type="protein sequence ID" value="MBC3476392.1"/>
    <property type="molecule type" value="Genomic_DNA"/>
</dbReference>
<comment type="caution">
    <text evidence="1">The sequence shown here is derived from an EMBL/GenBank/DDBJ whole genome shotgun (WGS) entry which is preliminary data.</text>
</comment>
<protein>
    <recommendedName>
        <fullName evidence="3">Ig-like domain-containing protein</fullName>
    </recommendedName>
</protein>
<reference evidence="1 2" key="1">
    <citation type="journal article" date="2020" name="Microorganisms">
        <title>Reliable Identification of Environmental Pseudomonas Isolates Using the rpoD Gene.</title>
        <authorList>
            <consortium name="The Broad Institute Genome Sequencing Platform"/>
            <person name="Girard L."/>
            <person name="Lood C."/>
            <person name="Rokni-Zadeh H."/>
            <person name="van Noort V."/>
            <person name="Lavigne R."/>
            <person name="De Mot R."/>
        </authorList>
    </citation>
    <scope>NUCLEOTIDE SEQUENCE [LARGE SCALE GENOMIC DNA]</scope>
    <source>
        <strain evidence="1 2">RW7P2</strain>
    </source>
</reference>
<organism evidence="1 2">
    <name type="scientific">Pseudomonas taiwanensis</name>
    <dbReference type="NCBI Taxonomy" id="470150"/>
    <lineage>
        <taxon>Bacteria</taxon>
        <taxon>Pseudomonadati</taxon>
        <taxon>Pseudomonadota</taxon>
        <taxon>Gammaproteobacteria</taxon>
        <taxon>Pseudomonadales</taxon>
        <taxon>Pseudomonadaceae</taxon>
        <taxon>Pseudomonas</taxon>
    </lineage>
</organism>
<evidence type="ECO:0000313" key="1">
    <source>
        <dbReference type="EMBL" id="MBC3476392.1"/>
    </source>
</evidence>
<dbReference type="Proteomes" id="UP000628086">
    <property type="component" value="Unassembled WGS sequence"/>
</dbReference>